<reference evidence="1" key="1">
    <citation type="submission" date="2014-11" db="EMBL/GenBank/DDBJ databases">
        <authorList>
            <person name="Amaro Gonzalez C."/>
        </authorList>
    </citation>
    <scope>NUCLEOTIDE SEQUENCE</scope>
</reference>
<reference evidence="1" key="2">
    <citation type="journal article" date="2015" name="Fish Shellfish Immunol.">
        <title>Early steps in the European eel (Anguilla anguilla)-Vibrio vulnificus interaction in the gills: Role of the RtxA13 toxin.</title>
        <authorList>
            <person name="Callol A."/>
            <person name="Pajuelo D."/>
            <person name="Ebbesson L."/>
            <person name="Teles M."/>
            <person name="MacKenzie S."/>
            <person name="Amaro C."/>
        </authorList>
    </citation>
    <scope>NUCLEOTIDE SEQUENCE</scope>
</reference>
<dbReference type="AlphaFoldDB" id="A0A0E9W6U6"/>
<dbReference type="EMBL" id="GBXM01022473">
    <property type="protein sequence ID" value="JAH86104.1"/>
    <property type="molecule type" value="Transcribed_RNA"/>
</dbReference>
<evidence type="ECO:0000313" key="1">
    <source>
        <dbReference type="EMBL" id="JAH86104.1"/>
    </source>
</evidence>
<accession>A0A0E9W6U6</accession>
<protein>
    <submittedName>
        <fullName evidence="1">Uncharacterized protein</fullName>
    </submittedName>
</protein>
<name>A0A0E9W6U6_ANGAN</name>
<proteinExistence type="predicted"/>
<sequence>MIMSKTIITSALTRVHRCFFLLSTISMEREA</sequence>
<organism evidence="1">
    <name type="scientific">Anguilla anguilla</name>
    <name type="common">European freshwater eel</name>
    <name type="synonym">Muraena anguilla</name>
    <dbReference type="NCBI Taxonomy" id="7936"/>
    <lineage>
        <taxon>Eukaryota</taxon>
        <taxon>Metazoa</taxon>
        <taxon>Chordata</taxon>
        <taxon>Craniata</taxon>
        <taxon>Vertebrata</taxon>
        <taxon>Euteleostomi</taxon>
        <taxon>Actinopterygii</taxon>
        <taxon>Neopterygii</taxon>
        <taxon>Teleostei</taxon>
        <taxon>Anguilliformes</taxon>
        <taxon>Anguillidae</taxon>
        <taxon>Anguilla</taxon>
    </lineage>
</organism>